<name>A0ABP0FRI5_CLALP</name>
<proteinExistence type="predicted"/>
<sequence length="100" mass="11796">MFVSMFHLMFFDGLQVKRKQRIIYICKLQYKYQFTRLESAVVLDEKSTNFGVMACTEASNQCLFIINQQEYKKFGVHVNESCACWCHSFHCMANGQIIYL</sequence>
<reference evidence="1 2" key="1">
    <citation type="submission" date="2024-02" db="EMBL/GenBank/DDBJ databases">
        <authorList>
            <person name="Daric V."/>
            <person name="Darras S."/>
        </authorList>
    </citation>
    <scope>NUCLEOTIDE SEQUENCE [LARGE SCALE GENOMIC DNA]</scope>
</reference>
<comment type="caution">
    <text evidence="1">The sequence shown here is derived from an EMBL/GenBank/DDBJ whole genome shotgun (WGS) entry which is preliminary data.</text>
</comment>
<organism evidence="1 2">
    <name type="scientific">Clavelina lepadiformis</name>
    <name type="common">Light-bulb sea squirt</name>
    <name type="synonym">Ascidia lepadiformis</name>
    <dbReference type="NCBI Taxonomy" id="159417"/>
    <lineage>
        <taxon>Eukaryota</taxon>
        <taxon>Metazoa</taxon>
        <taxon>Chordata</taxon>
        <taxon>Tunicata</taxon>
        <taxon>Ascidiacea</taxon>
        <taxon>Aplousobranchia</taxon>
        <taxon>Clavelinidae</taxon>
        <taxon>Clavelina</taxon>
    </lineage>
</organism>
<evidence type="ECO:0000313" key="2">
    <source>
        <dbReference type="Proteomes" id="UP001642483"/>
    </source>
</evidence>
<protein>
    <submittedName>
        <fullName evidence="1">Uncharacterized protein</fullName>
    </submittedName>
</protein>
<gene>
    <name evidence="1" type="ORF">CVLEPA_LOCUS12933</name>
</gene>
<dbReference type="Proteomes" id="UP001642483">
    <property type="component" value="Unassembled WGS sequence"/>
</dbReference>
<accession>A0ABP0FRI5</accession>
<keyword evidence="2" id="KW-1185">Reference proteome</keyword>
<dbReference type="EMBL" id="CAWYQH010000090">
    <property type="protein sequence ID" value="CAK8682251.1"/>
    <property type="molecule type" value="Genomic_DNA"/>
</dbReference>
<evidence type="ECO:0000313" key="1">
    <source>
        <dbReference type="EMBL" id="CAK8682251.1"/>
    </source>
</evidence>